<dbReference type="RefSeq" id="WP_141176126.1">
    <property type="nucleotide sequence ID" value="NZ_JBHUFX010000008.1"/>
</dbReference>
<keyword evidence="2" id="KW-0464">Manganese</keyword>
<dbReference type="PANTHER" id="PTHR11014:SF63">
    <property type="entry name" value="METALLOPEPTIDASE, PUTATIVE (AFU_ORTHOLOGUE AFUA_6G09600)-RELATED"/>
    <property type="match status" value="1"/>
</dbReference>
<feature type="binding site" evidence="2">
    <location>
        <position position="358"/>
    </location>
    <ligand>
        <name>Mn(2+)</name>
        <dbReference type="ChEBI" id="CHEBI:29035"/>
        <label>2</label>
    </ligand>
</feature>
<evidence type="ECO:0000259" key="3">
    <source>
        <dbReference type="Pfam" id="PF07687"/>
    </source>
</evidence>
<gene>
    <name evidence="4" type="ORF">FKM52_10555</name>
</gene>
<dbReference type="AlphaFoldDB" id="A0A506VA68"/>
<dbReference type="InterPro" id="IPR002933">
    <property type="entry name" value="Peptidase_M20"/>
</dbReference>
<keyword evidence="1 4" id="KW-0378">Hydrolase</keyword>
<dbReference type="SUPFAM" id="SSF53187">
    <property type="entry name" value="Zn-dependent exopeptidases"/>
    <property type="match status" value="1"/>
</dbReference>
<dbReference type="Gene3D" id="3.40.630.10">
    <property type="entry name" value="Zn peptidases"/>
    <property type="match status" value="1"/>
</dbReference>
<dbReference type="PANTHER" id="PTHR11014">
    <property type="entry name" value="PEPTIDASE M20 FAMILY MEMBER"/>
    <property type="match status" value="1"/>
</dbReference>
<proteinExistence type="predicted"/>
<comment type="cofactor">
    <cofactor evidence="2">
        <name>Mn(2+)</name>
        <dbReference type="ChEBI" id="CHEBI:29035"/>
    </cofactor>
    <text evidence="2">The Mn(2+) ion enhances activity.</text>
</comment>
<dbReference type="PIRSF" id="PIRSF005962">
    <property type="entry name" value="Pept_M20D_amidohydro"/>
    <property type="match status" value="1"/>
</dbReference>
<dbReference type="NCBIfam" id="TIGR01891">
    <property type="entry name" value="amidohydrolases"/>
    <property type="match status" value="1"/>
</dbReference>
<dbReference type="GO" id="GO:0019877">
    <property type="term" value="P:diaminopimelate biosynthetic process"/>
    <property type="evidence" value="ECO:0007669"/>
    <property type="project" value="UniProtKB-ARBA"/>
</dbReference>
<evidence type="ECO:0000256" key="2">
    <source>
        <dbReference type="PIRSR" id="PIRSR005962-1"/>
    </source>
</evidence>
<feature type="domain" description="Peptidase M20 dimerisation" evidence="3">
    <location>
        <begin position="183"/>
        <end position="279"/>
    </location>
</feature>
<dbReference type="Proteomes" id="UP000319523">
    <property type="component" value="Unassembled WGS sequence"/>
</dbReference>
<dbReference type="InterPro" id="IPR011650">
    <property type="entry name" value="Peptidase_M20_dimer"/>
</dbReference>
<dbReference type="GO" id="GO:0046872">
    <property type="term" value="F:metal ion binding"/>
    <property type="evidence" value="ECO:0007669"/>
    <property type="project" value="UniProtKB-KW"/>
</dbReference>
<evidence type="ECO:0000313" key="5">
    <source>
        <dbReference type="Proteomes" id="UP000319523"/>
    </source>
</evidence>
<dbReference type="EMBL" id="VHQI01000005">
    <property type="protein sequence ID" value="TPW42458.1"/>
    <property type="molecule type" value="Genomic_DNA"/>
</dbReference>
<evidence type="ECO:0000313" key="4">
    <source>
        <dbReference type="EMBL" id="TPW42458.1"/>
    </source>
</evidence>
<dbReference type="Pfam" id="PF07687">
    <property type="entry name" value="M20_dimer"/>
    <property type="match status" value="1"/>
</dbReference>
<feature type="binding site" evidence="2">
    <location>
        <position position="136"/>
    </location>
    <ligand>
        <name>Mn(2+)</name>
        <dbReference type="ChEBI" id="CHEBI:29035"/>
        <label>2</label>
    </ligand>
</feature>
<protein>
    <submittedName>
        <fullName evidence="4">Amidohydrolase</fullName>
    </submittedName>
</protein>
<organism evidence="4 5">
    <name type="scientific">Mixta tenebrionis</name>
    <dbReference type="NCBI Taxonomy" id="2562439"/>
    <lineage>
        <taxon>Bacteria</taxon>
        <taxon>Pseudomonadati</taxon>
        <taxon>Pseudomonadota</taxon>
        <taxon>Gammaproteobacteria</taxon>
        <taxon>Enterobacterales</taxon>
        <taxon>Erwiniaceae</taxon>
        <taxon>Mixta</taxon>
    </lineage>
</organism>
<sequence>MSLQEFIDDNAARYAELRRDIHRHPEVGLEEVRTSDIVASLLESWGYQVTRGMAKTGVVGTLRAGDGGKVLGLRADMDALPMQENSGKGWQSSVTGKFHGCGHDGHTATLLFAAEWLAKTRNFNGTLHVIFQPGEELLYGGKLMLEDGLFAQFPCDAIFALHNMPGLPLGSFHFRKGAMLSSSDTLEITIKGVGGHGAIPEKAIDSVVVACYVVTALQTIVSRNVTPFQPAVVTVGSIQSGSVANIINDTATLKLSVRTLDPQVRNDVLTRIGEIAVSQAKSFGAKADVRHIHGSPALINDAEMTDFAIAVARELFDESLINTDASPVMASEDFAFMLEANPKGAYFFVGAGEGCSVHNPGYDFNDDIIKPAAAFWATLAERFLK</sequence>
<accession>A0A506VA68</accession>
<feature type="binding site" evidence="2">
    <location>
        <position position="103"/>
    </location>
    <ligand>
        <name>Mn(2+)</name>
        <dbReference type="ChEBI" id="CHEBI:29035"/>
        <label>2</label>
    </ligand>
</feature>
<dbReference type="InterPro" id="IPR036264">
    <property type="entry name" value="Bact_exopeptidase_dim_dom"/>
</dbReference>
<dbReference type="GO" id="GO:0050118">
    <property type="term" value="F:N-acetyldiaminopimelate deacetylase activity"/>
    <property type="evidence" value="ECO:0007669"/>
    <property type="project" value="UniProtKB-ARBA"/>
</dbReference>
<reference evidence="4 5" key="1">
    <citation type="submission" date="2019-06" db="EMBL/GenBank/DDBJ databases">
        <authorList>
            <person name="Yang Y."/>
        </authorList>
    </citation>
    <scope>NUCLEOTIDE SEQUENCE [LARGE SCALE GENOMIC DNA]</scope>
    <source>
        <strain evidence="4 5">BIT-26</strain>
    </source>
</reference>
<keyword evidence="2" id="KW-0479">Metal-binding</keyword>
<feature type="binding site" evidence="2">
    <location>
        <position position="101"/>
    </location>
    <ligand>
        <name>Mn(2+)</name>
        <dbReference type="ChEBI" id="CHEBI:29035"/>
        <label>2</label>
    </ligand>
</feature>
<dbReference type="OrthoDB" id="9777385at2"/>
<dbReference type="SUPFAM" id="SSF55031">
    <property type="entry name" value="Bacterial exopeptidase dimerisation domain"/>
    <property type="match status" value="1"/>
</dbReference>
<name>A0A506VA68_9GAMM</name>
<feature type="binding site" evidence="2">
    <location>
        <position position="162"/>
    </location>
    <ligand>
        <name>Mn(2+)</name>
        <dbReference type="ChEBI" id="CHEBI:29035"/>
        <label>2</label>
    </ligand>
</feature>
<dbReference type="InterPro" id="IPR017439">
    <property type="entry name" value="Amidohydrolase"/>
</dbReference>
<comment type="caution">
    <text evidence="4">The sequence shown here is derived from an EMBL/GenBank/DDBJ whole genome shotgun (WGS) entry which is preliminary data.</text>
</comment>
<dbReference type="FunFam" id="3.30.70.360:FF:000001">
    <property type="entry name" value="N-acetyldiaminopimelate deacetylase"/>
    <property type="match status" value="1"/>
</dbReference>
<dbReference type="CDD" id="cd05666">
    <property type="entry name" value="M20_Acy1-like"/>
    <property type="match status" value="1"/>
</dbReference>
<dbReference type="Pfam" id="PF01546">
    <property type="entry name" value="Peptidase_M20"/>
    <property type="match status" value="1"/>
</dbReference>
<keyword evidence="5" id="KW-1185">Reference proteome</keyword>
<evidence type="ECO:0000256" key="1">
    <source>
        <dbReference type="ARBA" id="ARBA00022801"/>
    </source>
</evidence>
<dbReference type="Gene3D" id="3.30.70.360">
    <property type="match status" value="1"/>
</dbReference>